<dbReference type="Pfam" id="PF00125">
    <property type="entry name" value="Histone"/>
    <property type="match status" value="1"/>
</dbReference>
<sequence length="457" mass="51115">MKDDTDAIKAKIQDHLVSSGNYEIISKQLKLKLYEAGWFDEISQVASKELQKPGSEEMNFENLYNFLRPKAEEKVPESVKEDVLNRIKEYLDDAIQYVSSTPLPSHLFTQMLPVARNSLAAIPKTQALGALRIQALRLASTKQIGGGGVPAKDLTPRKLDTDFTLMSEKTASSPVDYALTSLDAIAMWARKSSFWPVTFGLACCAVEMMHVSAPRYDQDRLGIIFRASPRQSDIMIVAGTVTNKMAPALRQVYDQMSDPRWVISMGSCANGGGYYHYSYSVVRGCDRLIPVDIYVPGCPPTAEALMYGVFQLQKKMMKTRITRITKQTARKSTGGKAPRKQLASKAARKSAPVSGGVKKPHRYKPGTVALREIRRFQKSTDLLIRKLPFQRLVREIAQDFKSDLRFQSSAIGALQEAVEAYLVSLFEDTNLCAIHAKRVTIQKKDIQLARRLRGERS</sequence>
<evidence type="ECO:0000256" key="9">
    <source>
        <dbReference type="SAM" id="MobiDB-lite"/>
    </source>
</evidence>
<comment type="subunit">
    <text evidence="7">Component of the nuclear pore complex (NPC)-associated TREX-2 complex (transcription and export complex 2), composed of at least SUS1, SAC3, THP1, SEM1, and CDC31. TREX-2 contains 2 SUS1 chains. The TREX-2 complex interacts with the nucleoporin NUP1. Component of the 1.8 MDa SAGA transcription coactivator-HAT complex. SAGA is built of 5 distinct domains with specialized functions. Within the SAGA complex, SUS1, SGF11, SGF73 and UBP8 form an additional subcomplex of SAGA called the DUB module (deubiquitination module). Interacts directly with THP1, SAC3, SGF11, and with the RNA polymerase II.</text>
</comment>
<keyword evidence="7" id="KW-0509">mRNA transport</keyword>
<dbReference type="SMART" id="SM00428">
    <property type="entry name" value="H3"/>
    <property type="match status" value="1"/>
</dbReference>
<feature type="domain" description="Core Histone H2A/H2B/H3" evidence="10">
    <location>
        <begin position="365"/>
        <end position="452"/>
    </location>
</feature>
<dbReference type="InterPro" id="IPR006137">
    <property type="entry name" value="NADH_UbQ_OxRdtase-like_20kDa"/>
</dbReference>
<dbReference type="HAMAP" id="MF_01356">
    <property type="entry name" value="NDH1_NuoB"/>
    <property type="match status" value="1"/>
</dbReference>
<organism evidence="12 13">
    <name type="scientific">Candidozyma haemuli</name>
    <dbReference type="NCBI Taxonomy" id="45357"/>
    <lineage>
        <taxon>Eukaryota</taxon>
        <taxon>Fungi</taxon>
        <taxon>Dikarya</taxon>
        <taxon>Ascomycota</taxon>
        <taxon>Saccharomycotina</taxon>
        <taxon>Pichiomycetes</taxon>
        <taxon>Metschnikowiaceae</taxon>
        <taxon>Candidozyma</taxon>
    </lineage>
</organism>
<keyword evidence="6" id="KW-0544">Nucleosome core</keyword>
<comment type="similarity">
    <text evidence="3">Belongs to the histone H3 family.</text>
</comment>
<dbReference type="Gene3D" id="3.40.50.12280">
    <property type="match status" value="1"/>
</dbReference>
<keyword evidence="4" id="KW-0158">Chromosome</keyword>
<dbReference type="InterPro" id="IPR038212">
    <property type="entry name" value="TF_EnY2_sf"/>
</dbReference>
<evidence type="ECO:0000256" key="4">
    <source>
        <dbReference type="ARBA" id="ARBA00022454"/>
    </source>
</evidence>
<evidence type="ECO:0000256" key="8">
    <source>
        <dbReference type="RuleBase" id="RU004464"/>
    </source>
</evidence>
<dbReference type="PRINTS" id="PR00622">
    <property type="entry name" value="HISTONEH3"/>
</dbReference>
<keyword evidence="8" id="KW-0411">Iron-sulfur</keyword>
<keyword evidence="8" id="KW-0479">Metal-binding</keyword>
<feature type="region of interest" description="Disordered" evidence="9">
    <location>
        <begin position="325"/>
        <end position="363"/>
    </location>
</feature>
<dbReference type="InterPro" id="IPR006138">
    <property type="entry name" value="NADH_UQ_OxRdtase_20Kd_su"/>
</dbReference>
<keyword evidence="7" id="KW-0539">Nucleus</keyword>
<keyword evidence="7" id="KW-0804">Transcription</keyword>
<keyword evidence="8" id="KW-0520">NAD</keyword>
<keyword evidence="6" id="KW-0238">DNA-binding</keyword>
<dbReference type="Pfam" id="PF01058">
    <property type="entry name" value="Oxidored_q6"/>
    <property type="match status" value="1"/>
</dbReference>
<evidence type="ECO:0000259" key="10">
    <source>
        <dbReference type="Pfam" id="PF00125"/>
    </source>
</evidence>
<dbReference type="Gene3D" id="1.10.246.140">
    <property type="match status" value="1"/>
</dbReference>
<keyword evidence="7" id="KW-0805">Transcription regulation</keyword>
<dbReference type="InterPro" id="IPR000164">
    <property type="entry name" value="Histone_H3/CENP-A"/>
</dbReference>
<dbReference type="PANTHER" id="PTHR11995:SF14">
    <property type="entry name" value="NADH DEHYDROGENASE [UBIQUINONE] IRON-SULFUR PROTEIN 7, MITOCHONDRIAL"/>
    <property type="match status" value="1"/>
</dbReference>
<comment type="function">
    <text evidence="7">Involved in mRNA export coupled transcription activation by association with both the TREX-2 and the SAGA complexes. At the promoters, SAGA is required for recruitment of the basal transcription machinery. It influences RNA polymerase II transcriptional activity through different activities such as TBP interaction and promoter selectivity, interaction with transcription activators, and chromatin modification through histone acetylation and deubiquitination. Within the SAGA complex, participates to a subcomplex required for deubiquitination of H2B and for the maintenance of steady-state H3 methylation levels. The TREX-2 complex functions in docking export-competent ribonucleoprotein particles (mRNPs) to the nuclear entrance of the nuclear pore complex (nuclear basket). TREX-2 participates in mRNA export and accurate chromatin positioning in the nucleus by tethering genes to the nuclear periphery. May also be involved in cytoplasmic mRNA decay by interaction with components of P-bodies.</text>
</comment>
<dbReference type="HAMAP" id="MF_03046">
    <property type="entry name" value="ENY2_Sus1"/>
    <property type="match status" value="1"/>
</dbReference>
<dbReference type="SUPFAM" id="SSF56770">
    <property type="entry name" value="HydA/Nqo6-like"/>
    <property type="match status" value="1"/>
</dbReference>
<comment type="similarity">
    <text evidence="7">Belongs to the ENY2 family.</text>
</comment>
<evidence type="ECO:0000256" key="2">
    <source>
        <dbReference type="ARBA" id="ARBA00009173"/>
    </source>
</evidence>
<dbReference type="CDD" id="cd22911">
    <property type="entry name" value="HFD_H3"/>
    <property type="match status" value="1"/>
</dbReference>
<comment type="subcellular location">
    <subcellularLocation>
        <location evidence="1">Chromosome</location>
    </subcellularLocation>
    <subcellularLocation>
        <location evidence="7">Nucleus</location>
        <location evidence="7">Nucleoplasm</location>
    </subcellularLocation>
    <subcellularLocation>
        <location evidence="7">Cytoplasm</location>
        <location evidence="7">P-body</location>
    </subcellularLocation>
</comment>
<dbReference type="InterPro" id="IPR018783">
    <property type="entry name" value="TF_ENY2"/>
</dbReference>
<dbReference type="NCBIfam" id="TIGR01957">
    <property type="entry name" value="nuoB_fam"/>
    <property type="match status" value="1"/>
</dbReference>
<dbReference type="NCBIfam" id="NF005012">
    <property type="entry name" value="PRK06411.1"/>
    <property type="match status" value="1"/>
</dbReference>
<gene>
    <name evidence="7" type="primary">SUS1</name>
    <name evidence="12" type="ORF">CA3LBN_004393</name>
</gene>
<keyword evidence="7" id="KW-0010">Activator</keyword>
<keyword evidence="7" id="KW-0653">Protein transport</keyword>
<evidence type="ECO:0000256" key="1">
    <source>
        <dbReference type="ARBA" id="ARBA00004286"/>
    </source>
</evidence>
<reference evidence="12 13" key="1">
    <citation type="submission" date="2021-06" db="EMBL/GenBank/DDBJ databases">
        <title>Candida outbreak in Lebanon.</title>
        <authorList>
            <person name="Finianos M."/>
        </authorList>
    </citation>
    <scope>NUCLEOTIDE SEQUENCE [LARGE SCALE GENOMIC DNA]</scope>
    <source>
        <strain evidence="12">CA3LBN</strain>
    </source>
</reference>
<dbReference type="InterPro" id="IPR007125">
    <property type="entry name" value="H2A/H2B/H3"/>
</dbReference>
<dbReference type="PROSITE" id="PS00959">
    <property type="entry name" value="HISTONE_H3_2"/>
    <property type="match status" value="1"/>
</dbReference>
<name>A0ABX8IDI4_9ASCO</name>
<dbReference type="Pfam" id="PF10163">
    <property type="entry name" value="EnY2"/>
    <property type="match status" value="1"/>
</dbReference>
<dbReference type="Proteomes" id="UP000825434">
    <property type="component" value="Chromosome 6"/>
</dbReference>
<evidence type="ECO:0000256" key="7">
    <source>
        <dbReference type="HAMAP-Rule" id="MF_03046"/>
    </source>
</evidence>
<keyword evidence="5 7" id="KW-0811">Translocation</keyword>
<keyword evidence="7" id="KW-0963">Cytoplasm</keyword>
<evidence type="ECO:0000259" key="11">
    <source>
        <dbReference type="Pfam" id="PF01058"/>
    </source>
</evidence>
<evidence type="ECO:0000256" key="5">
    <source>
        <dbReference type="ARBA" id="ARBA00023010"/>
    </source>
</evidence>
<keyword evidence="8" id="KW-0004">4Fe-4S</keyword>
<evidence type="ECO:0000313" key="12">
    <source>
        <dbReference type="EMBL" id="QWU90035.1"/>
    </source>
</evidence>
<evidence type="ECO:0000256" key="6">
    <source>
        <dbReference type="ARBA" id="ARBA00023269"/>
    </source>
</evidence>
<keyword evidence="13" id="KW-1185">Reference proteome</keyword>
<feature type="domain" description="NADH:ubiquinone oxidoreductase-like 20kDa subunit" evidence="11">
    <location>
        <begin position="203"/>
        <end position="311"/>
    </location>
</feature>
<accession>A0ABX8IDI4</accession>
<dbReference type="PROSITE" id="PS00322">
    <property type="entry name" value="HISTONE_H3_1"/>
    <property type="match status" value="1"/>
</dbReference>
<comment type="similarity">
    <text evidence="2 8">Belongs to the complex I 20 kDa subunit family.</text>
</comment>
<protein>
    <recommendedName>
        <fullName evidence="7">Transcription and mRNA export factor SUS1</fullName>
    </recommendedName>
</protein>
<keyword evidence="7" id="KW-0813">Transport</keyword>
<keyword evidence="7" id="KW-0156">Chromatin regulator</keyword>
<dbReference type="PANTHER" id="PTHR11995">
    <property type="entry name" value="NADH DEHYDROGENASE"/>
    <property type="match status" value="1"/>
</dbReference>
<dbReference type="EMBL" id="CP076666">
    <property type="protein sequence ID" value="QWU90035.1"/>
    <property type="molecule type" value="Genomic_DNA"/>
</dbReference>
<proteinExistence type="inferred from homology"/>
<evidence type="ECO:0000256" key="3">
    <source>
        <dbReference type="ARBA" id="ARBA00010343"/>
    </source>
</evidence>
<evidence type="ECO:0000313" key="13">
    <source>
        <dbReference type="Proteomes" id="UP000825434"/>
    </source>
</evidence>
<dbReference type="InterPro" id="IPR009072">
    <property type="entry name" value="Histone-fold"/>
</dbReference>
<dbReference type="Gene3D" id="1.10.20.10">
    <property type="entry name" value="Histone, subunit A"/>
    <property type="match status" value="1"/>
</dbReference>
<dbReference type="PROSITE" id="PS01150">
    <property type="entry name" value="COMPLEX1_20K"/>
    <property type="match status" value="1"/>
</dbReference>
<keyword evidence="8" id="KW-0408">Iron</keyword>
<dbReference type="SUPFAM" id="SSF47113">
    <property type="entry name" value="Histone-fold"/>
    <property type="match status" value="1"/>
</dbReference>